<dbReference type="HOGENOM" id="CLU_2109913_0_0_1"/>
<protein>
    <submittedName>
        <fullName evidence="1">Uncharacterized protein</fullName>
    </submittedName>
</protein>
<evidence type="ECO:0000313" key="2">
    <source>
        <dbReference type="Proteomes" id="UP000054549"/>
    </source>
</evidence>
<name>A0A0C2WIK4_AMAMK</name>
<keyword evidence="2" id="KW-1185">Reference proteome</keyword>
<dbReference type="OrthoDB" id="3262734at2759"/>
<reference evidence="1 2" key="1">
    <citation type="submission" date="2014-04" db="EMBL/GenBank/DDBJ databases">
        <title>Evolutionary Origins and Diversification of the Mycorrhizal Mutualists.</title>
        <authorList>
            <consortium name="DOE Joint Genome Institute"/>
            <consortium name="Mycorrhizal Genomics Consortium"/>
            <person name="Kohler A."/>
            <person name="Kuo A."/>
            <person name="Nagy L.G."/>
            <person name="Floudas D."/>
            <person name="Copeland A."/>
            <person name="Barry K.W."/>
            <person name="Cichocki N."/>
            <person name="Veneault-Fourrey C."/>
            <person name="LaButti K."/>
            <person name="Lindquist E.A."/>
            <person name="Lipzen A."/>
            <person name="Lundell T."/>
            <person name="Morin E."/>
            <person name="Murat C."/>
            <person name="Riley R."/>
            <person name="Ohm R."/>
            <person name="Sun H."/>
            <person name="Tunlid A."/>
            <person name="Henrissat B."/>
            <person name="Grigoriev I.V."/>
            <person name="Hibbett D.S."/>
            <person name="Martin F."/>
        </authorList>
    </citation>
    <scope>NUCLEOTIDE SEQUENCE [LARGE SCALE GENOMIC DNA]</scope>
    <source>
        <strain evidence="1 2">Koide BX008</strain>
    </source>
</reference>
<gene>
    <name evidence="1" type="ORF">M378DRAFT_167004</name>
</gene>
<dbReference type="AlphaFoldDB" id="A0A0C2WIK4"/>
<proteinExistence type="predicted"/>
<sequence>MVYLVGGYILTFEQVFAFADRNKFEIPIINVTTWCSNEWLKSQGVPHRLLAASYKGQPRVVLVTRAAHRNDETKTKFTPFSERPEDQVVKGKMVTWDDRLKGVEYATVADPYGVSEGINV</sequence>
<organism evidence="1 2">
    <name type="scientific">Amanita muscaria (strain Koide BX008)</name>
    <dbReference type="NCBI Taxonomy" id="946122"/>
    <lineage>
        <taxon>Eukaryota</taxon>
        <taxon>Fungi</taxon>
        <taxon>Dikarya</taxon>
        <taxon>Basidiomycota</taxon>
        <taxon>Agaricomycotina</taxon>
        <taxon>Agaricomycetes</taxon>
        <taxon>Agaricomycetidae</taxon>
        <taxon>Agaricales</taxon>
        <taxon>Pluteineae</taxon>
        <taxon>Amanitaceae</taxon>
        <taxon>Amanita</taxon>
    </lineage>
</organism>
<dbReference type="EMBL" id="KN818285">
    <property type="protein sequence ID" value="KIL61357.1"/>
    <property type="molecule type" value="Genomic_DNA"/>
</dbReference>
<accession>A0A0C2WIK4</accession>
<evidence type="ECO:0000313" key="1">
    <source>
        <dbReference type="EMBL" id="KIL61357.1"/>
    </source>
</evidence>
<dbReference type="InParanoid" id="A0A0C2WIK4"/>
<dbReference type="Proteomes" id="UP000054549">
    <property type="component" value="Unassembled WGS sequence"/>
</dbReference>